<sequence length="357" mass="40121">MNIKKTVIISLALFIWTACENNNTTSPDSEPNSFWVFVANEGISYSSDESNNVPGSISMIDENNNITNIENIGITVQSLEVYNNKLFVIVTDDHKIIIYNIDSDGITFENEILTNSSMPREMVIINDKIYFTNLETQDIKIFDIINNELEESTISINGRPEDIIFDGTYIWISIPELSGSDGNQGTKVAQIDPNTNLLIDYIEVGKGPTQLTEFNNSIFISRTYYEYEGVDDNGWWINPQIHHGTSKISDIIDIKPYGTGSACGGSILSYNNQVYRSFEGGIAPIKDNLDIDELGRLGNYQQDQVYHVEIINDNIWFCITNWLDINLVNVVNSNGQEIASYNVGIGPGDLAYWKKSE</sequence>
<dbReference type="AlphaFoldDB" id="A0A381TDN8"/>
<dbReference type="InterPro" id="IPR015943">
    <property type="entry name" value="WD40/YVTN_repeat-like_dom_sf"/>
</dbReference>
<dbReference type="SUPFAM" id="SSF63825">
    <property type="entry name" value="YWTD domain"/>
    <property type="match status" value="1"/>
</dbReference>
<dbReference type="PROSITE" id="PS51257">
    <property type="entry name" value="PROKAR_LIPOPROTEIN"/>
    <property type="match status" value="1"/>
</dbReference>
<reference evidence="1" key="1">
    <citation type="submission" date="2018-05" db="EMBL/GenBank/DDBJ databases">
        <authorList>
            <person name="Lanie J.A."/>
            <person name="Ng W.-L."/>
            <person name="Kazmierczak K.M."/>
            <person name="Andrzejewski T.M."/>
            <person name="Davidsen T.M."/>
            <person name="Wayne K.J."/>
            <person name="Tettelin H."/>
            <person name="Glass J.I."/>
            <person name="Rusch D."/>
            <person name="Podicherti R."/>
            <person name="Tsui H.-C.T."/>
            <person name="Winkler M.E."/>
        </authorList>
    </citation>
    <scope>NUCLEOTIDE SEQUENCE</scope>
</reference>
<proteinExistence type="predicted"/>
<gene>
    <name evidence="1" type="ORF">METZ01_LOCUS66718</name>
</gene>
<evidence type="ECO:0000313" key="1">
    <source>
        <dbReference type="EMBL" id="SVA13864.1"/>
    </source>
</evidence>
<protein>
    <recommendedName>
        <fullName evidence="2">Cell surface protein</fullName>
    </recommendedName>
</protein>
<dbReference type="EMBL" id="UINC01004375">
    <property type="protein sequence ID" value="SVA13864.1"/>
    <property type="molecule type" value="Genomic_DNA"/>
</dbReference>
<dbReference type="Gene3D" id="2.130.10.10">
    <property type="entry name" value="YVTN repeat-like/Quinoprotein amine dehydrogenase"/>
    <property type="match status" value="1"/>
</dbReference>
<accession>A0A381TDN8</accession>
<organism evidence="1">
    <name type="scientific">marine metagenome</name>
    <dbReference type="NCBI Taxonomy" id="408172"/>
    <lineage>
        <taxon>unclassified sequences</taxon>
        <taxon>metagenomes</taxon>
        <taxon>ecological metagenomes</taxon>
    </lineage>
</organism>
<evidence type="ECO:0008006" key="2">
    <source>
        <dbReference type="Google" id="ProtNLM"/>
    </source>
</evidence>
<name>A0A381TDN8_9ZZZZ</name>